<evidence type="ECO:0008006" key="4">
    <source>
        <dbReference type="Google" id="ProtNLM"/>
    </source>
</evidence>
<keyword evidence="3" id="KW-1185">Reference proteome</keyword>
<accession>A0ABU7UKA0</accession>
<evidence type="ECO:0000313" key="3">
    <source>
        <dbReference type="Proteomes" id="UP001498469"/>
    </source>
</evidence>
<evidence type="ECO:0000313" key="2">
    <source>
        <dbReference type="EMBL" id="MEF2110915.1"/>
    </source>
</evidence>
<feature type="transmembrane region" description="Helical" evidence="1">
    <location>
        <begin position="109"/>
        <end position="130"/>
    </location>
</feature>
<keyword evidence="1" id="KW-0472">Membrane</keyword>
<sequence>MANNKWHAALVMYVKYCFLTLFGLIAMIVFTIAIVTETFNVNTVFTHFLSENFTFSTLTNIASVTFNIYFEILSKYANILVPMVAIDLSVYSACKNNEITRINEYSHNLFKWTTIAGVTALFFMVMLGYTDGFISLYAPGLNLYKNNIKQGFLIFVILMAGIKGFPIYFARKNKKIG</sequence>
<gene>
    <name evidence="2" type="ORF">SJI18_01175</name>
</gene>
<dbReference type="Proteomes" id="UP001498469">
    <property type="component" value="Unassembled WGS sequence"/>
</dbReference>
<keyword evidence="1" id="KW-0812">Transmembrane</keyword>
<dbReference type="RefSeq" id="WP_216247567.1">
    <property type="nucleotide sequence ID" value="NZ_JAZHFS010000001.1"/>
</dbReference>
<feature type="transmembrane region" description="Helical" evidence="1">
    <location>
        <begin position="150"/>
        <end position="170"/>
    </location>
</feature>
<name>A0ABU7UKA0_9CLOT</name>
<feature type="transmembrane region" description="Helical" evidence="1">
    <location>
        <begin position="12"/>
        <end position="35"/>
    </location>
</feature>
<evidence type="ECO:0000256" key="1">
    <source>
        <dbReference type="SAM" id="Phobius"/>
    </source>
</evidence>
<dbReference type="EMBL" id="JAZHFS010000001">
    <property type="protein sequence ID" value="MEF2110915.1"/>
    <property type="molecule type" value="Genomic_DNA"/>
</dbReference>
<comment type="caution">
    <text evidence="2">The sequence shown here is derived from an EMBL/GenBank/DDBJ whole genome shotgun (WGS) entry which is preliminary data.</text>
</comment>
<protein>
    <recommendedName>
        <fullName evidence="4">DUF2798 domain-containing protein</fullName>
    </recommendedName>
</protein>
<organism evidence="2 3">
    <name type="scientific">Clostridium frigoriphilum</name>
    <dbReference type="NCBI Taxonomy" id="443253"/>
    <lineage>
        <taxon>Bacteria</taxon>
        <taxon>Bacillati</taxon>
        <taxon>Bacillota</taxon>
        <taxon>Clostridia</taxon>
        <taxon>Eubacteriales</taxon>
        <taxon>Clostridiaceae</taxon>
        <taxon>Clostridium</taxon>
    </lineage>
</organism>
<keyword evidence="1" id="KW-1133">Transmembrane helix</keyword>
<proteinExistence type="predicted"/>
<reference evidence="2 3" key="1">
    <citation type="submission" date="2023-11" db="EMBL/GenBank/DDBJ databases">
        <title>Draft genome sequence of a psychrophilic Clostridium strain from permafrost water brine.</title>
        <authorList>
            <person name="Shcherbakova V.A."/>
            <person name="Trubitsyn V.E."/>
            <person name="Zakharyuk A.G."/>
        </authorList>
    </citation>
    <scope>NUCLEOTIDE SEQUENCE [LARGE SCALE GENOMIC DNA]</scope>
    <source>
        <strain evidence="2 3">14F</strain>
    </source>
</reference>